<proteinExistence type="inferred from homology"/>
<keyword evidence="10" id="KW-0865">Zymogen</keyword>
<dbReference type="PROSITE" id="PS00141">
    <property type="entry name" value="ASP_PROTEASE"/>
    <property type="match status" value="1"/>
</dbReference>
<sequence>MTSSIGLLRSVTTLVRLIVIISASLQRSATGEDSARTSGFSIGLRHLRYLIPGGKSVHGYQELSKRSFVPFETSERNLKGSPGQGYCLEMGIGTPPQFFNILIDTGSSNFAVAGKPHSDIKRFFHADQSSTIVWQGQSVYVPYTQGRWNGHLATDLVRMSFYPNRTIRPYIAVIDSSKKFFIHTADWQGILGMAYSHIASPHPKIKTFFDSLVEQWGLTDVFALQLCGTTRAAATSSNASNAMDGSLTLGGVDPKLMRGPLLYVPIRKEWYYEVVIVDIKMNGTSLGMDCKEYNMDKTIVDSGTTDIRLPMRVFTKIISQLASQITGVGNRFYRGETLLCLSEKTGPWKLFPMLTFSLLYSDRQQIDLHLSPQQYLRYVGEVFDIPGKDCFKFGLQGSKKGAILGAVLMEGYYVIFDRAKRRIGFAQSTCNTFTKAVPASNLTGPLPYPGTVYSPSAWDCAYFQANQNYEILFITALVMAIVCVLCVVPVCSLLIYRQVRKCRNAKQTDGEKIAPGAASIRFPCQFLAIDEGLGVLTASGNYDGIINDRS</sequence>
<evidence type="ECO:0000256" key="11">
    <source>
        <dbReference type="RuleBase" id="RU000454"/>
    </source>
</evidence>
<dbReference type="PRINTS" id="PR01816">
    <property type="entry name" value="BACE1"/>
</dbReference>
<keyword evidence="3 11" id="KW-0645">Protease</keyword>
<dbReference type="InterPro" id="IPR009120">
    <property type="entry name" value="BACE1"/>
</dbReference>
<keyword evidence="4 12" id="KW-0812">Transmembrane</keyword>
<keyword evidence="9 12" id="KW-0472">Membrane</keyword>
<evidence type="ECO:0000256" key="4">
    <source>
        <dbReference type="ARBA" id="ARBA00022692"/>
    </source>
</evidence>
<dbReference type="PRINTS" id="PR01815">
    <property type="entry name" value="BACEFAMILY"/>
</dbReference>
<evidence type="ECO:0000256" key="8">
    <source>
        <dbReference type="ARBA" id="ARBA00022989"/>
    </source>
</evidence>
<feature type="domain" description="Peptidase A1" evidence="14">
    <location>
        <begin position="86"/>
        <end position="426"/>
    </location>
</feature>
<name>A0A1I8IJY7_9PLAT</name>
<reference evidence="16" key="1">
    <citation type="submission" date="2016-11" db="UniProtKB">
        <authorList>
            <consortium name="WormBaseParasite"/>
        </authorList>
    </citation>
    <scope>IDENTIFICATION</scope>
</reference>
<feature type="signal peptide" evidence="13">
    <location>
        <begin position="1"/>
        <end position="31"/>
    </location>
</feature>
<evidence type="ECO:0000256" key="10">
    <source>
        <dbReference type="ARBA" id="ARBA00023145"/>
    </source>
</evidence>
<accession>A0A1I8IJY7</accession>
<evidence type="ECO:0000259" key="14">
    <source>
        <dbReference type="PROSITE" id="PS51767"/>
    </source>
</evidence>
<feature type="transmembrane region" description="Helical" evidence="12">
    <location>
        <begin position="471"/>
        <end position="496"/>
    </location>
</feature>
<evidence type="ECO:0000256" key="12">
    <source>
        <dbReference type="SAM" id="Phobius"/>
    </source>
</evidence>
<dbReference type="PANTHER" id="PTHR47965:SF12">
    <property type="entry name" value="ASPARTIC PROTEINASE 3-RELATED"/>
    <property type="match status" value="1"/>
</dbReference>
<dbReference type="InterPro" id="IPR033121">
    <property type="entry name" value="PEPTIDASE_A1"/>
</dbReference>
<dbReference type="Gene3D" id="2.40.70.10">
    <property type="entry name" value="Acid Proteases"/>
    <property type="match status" value="2"/>
</dbReference>
<dbReference type="GO" id="GO:0005802">
    <property type="term" value="C:trans-Golgi network"/>
    <property type="evidence" value="ECO:0007669"/>
    <property type="project" value="TreeGrafter"/>
</dbReference>
<feature type="chain" id="PRO_5009321020" evidence="13">
    <location>
        <begin position="32"/>
        <end position="550"/>
    </location>
</feature>
<keyword evidence="8 12" id="KW-1133">Transmembrane helix</keyword>
<evidence type="ECO:0000313" key="16">
    <source>
        <dbReference type="WBParaSite" id="maker-uti_cns_0013254-snap-gene-0.2-mRNA-1"/>
    </source>
</evidence>
<dbReference type="InterPro" id="IPR009119">
    <property type="entry name" value="BACE"/>
</dbReference>
<evidence type="ECO:0000313" key="15">
    <source>
        <dbReference type="Proteomes" id="UP000095280"/>
    </source>
</evidence>
<dbReference type="AlphaFoldDB" id="A0A1I8IJY7"/>
<dbReference type="InterPro" id="IPR021109">
    <property type="entry name" value="Peptidase_aspartic_dom_sf"/>
</dbReference>
<keyword evidence="7 11" id="KW-0378">Hydrolase</keyword>
<dbReference type="GO" id="GO:0004190">
    <property type="term" value="F:aspartic-type endopeptidase activity"/>
    <property type="evidence" value="ECO:0007669"/>
    <property type="project" value="UniProtKB-KW"/>
</dbReference>
<keyword evidence="6 11" id="KW-0064">Aspartyl protease</keyword>
<keyword evidence="15" id="KW-1185">Reference proteome</keyword>
<dbReference type="SUPFAM" id="SSF50630">
    <property type="entry name" value="Acid proteases"/>
    <property type="match status" value="1"/>
</dbReference>
<evidence type="ECO:0000256" key="6">
    <source>
        <dbReference type="ARBA" id="ARBA00022750"/>
    </source>
</evidence>
<dbReference type="GO" id="GO:0050435">
    <property type="term" value="P:amyloid-beta metabolic process"/>
    <property type="evidence" value="ECO:0007669"/>
    <property type="project" value="TreeGrafter"/>
</dbReference>
<dbReference type="InterPro" id="IPR001969">
    <property type="entry name" value="Aspartic_peptidase_AS"/>
</dbReference>
<evidence type="ECO:0000256" key="2">
    <source>
        <dbReference type="ARBA" id="ARBA00007447"/>
    </source>
</evidence>
<dbReference type="PRINTS" id="PR00792">
    <property type="entry name" value="PEPSIN"/>
</dbReference>
<comment type="similarity">
    <text evidence="2 11">Belongs to the peptidase A1 family.</text>
</comment>
<evidence type="ECO:0000256" key="5">
    <source>
        <dbReference type="ARBA" id="ARBA00022729"/>
    </source>
</evidence>
<evidence type="ECO:0000256" key="1">
    <source>
        <dbReference type="ARBA" id="ARBA00004479"/>
    </source>
</evidence>
<dbReference type="FunFam" id="2.40.70.10:FF:000007">
    <property type="entry name" value="Beta-secretase 1"/>
    <property type="match status" value="1"/>
</dbReference>
<evidence type="ECO:0000256" key="9">
    <source>
        <dbReference type="ARBA" id="ARBA00023136"/>
    </source>
</evidence>
<evidence type="ECO:0000256" key="13">
    <source>
        <dbReference type="SAM" id="SignalP"/>
    </source>
</evidence>
<dbReference type="Proteomes" id="UP000095280">
    <property type="component" value="Unplaced"/>
</dbReference>
<dbReference type="GO" id="GO:0006509">
    <property type="term" value="P:membrane protein ectodomain proteolysis"/>
    <property type="evidence" value="ECO:0007669"/>
    <property type="project" value="TreeGrafter"/>
</dbReference>
<organism evidence="15 16">
    <name type="scientific">Macrostomum lignano</name>
    <dbReference type="NCBI Taxonomy" id="282301"/>
    <lineage>
        <taxon>Eukaryota</taxon>
        <taxon>Metazoa</taxon>
        <taxon>Spiralia</taxon>
        <taxon>Lophotrochozoa</taxon>
        <taxon>Platyhelminthes</taxon>
        <taxon>Rhabditophora</taxon>
        <taxon>Macrostomorpha</taxon>
        <taxon>Macrostomida</taxon>
        <taxon>Macrostomidae</taxon>
        <taxon>Macrostomum</taxon>
    </lineage>
</organism>
<dbReference type="PROSITE" id="PS51767">
    <property type="entry name" value="PEPTIDASE_A1"/>
    <property type="match status" value="1"/>
</dbReference>
<dbReference type="GO" id="GO:0005768">
    <property type="term" value="C:endosome"/>
    <property type="evidence" value="ECO:0007669"/>
    <property type="project" value="TreeGrafter"/>
</dbReference>
<dbReference type="InterPro" id="IPR001461">
    <property type="entry name" value="Aspartic_peptidase_A1"/>
</dbReference>
<dbReference type="WBParaSite" id="maker-uti_cns_0013254-snap-gene-0.2-mRNA-1">
    <property type="protein sequence ID" value="maker-uti_cns_0013254-snap-gene-0.2-mRNA-1"/>
    <property type="gene ID" value="maker-uti_cns_0013254-snap-gene-0.2"/>
</dbReference>
<dbReference type="GO" id="GO:0005886">
    <property type="term" value="C:plasma membrane"/>
    <property type="evidence" value="ECO:0007669"/>
    <property type="project" value="TreeGrafter"/>
</dbReference>
<evidence type="ECO:0000256" key="3">
    <source>
        <dbReference type="ARBA" id="ARBA00022670"/>
    </source>
</evidence>
<dbReference type="PANTHER" id="PTHR47965">
    <property type="entry name" value="ASPARTYL PROTEASE-RELATED"/>
    <property type="match status" value="1"/>
</dbReference>
<keyword evidence="5 13" id="KW-0732">Signal</keyword>
<dbReference type="Pfam" id="PF00026">
    <property type="entry name" value="Asp"/>
    <property type="match status" value="1"/>
</dbReference>
<evidence type="ECO:0000256" key="7">
    <source>
        <dbReference type="ARBA" id="ARBA00022801"/>
    </source>
</evidence>
<comment type="subcellular location">
    <subcellularLocation>
        <location evidence="1">Membrane</location>
        <topology evidence="1">Single-pass type I membrane protein</topology>
    </subcellularLocation>
</comment>
<protein>
    <submittedName>
        <fullName evidence="16">Peptidase A1 domain-containing protein</fullName>
    </submittedName>
</protein>